<dbReference type="Proteomes" id="UP000658656">
    <property type="component" value="Unassembled WGS sequence"/>
</dbReference>
<dbReference type="InterPro" id="IPR011576">
    <property type="entry name" value="Pyridox_Oxase_N"/>
</dbReference>
<gene>
    <name evidence="3" type="ORF">GCM10017566_42670</name>
</gene>
<evidence type="ECO:0000259" key="2">
    <source>
        <dbReference type="Pfam" id="PF01243"/>
    </source>
</evidence>
<accession>A0A8H9MCR0</accession>
<dbReference type="PANTHER" id="PTHR35176">
    <property type="entry name" value="HEME OXYGENASE HI_0854-RELATED"/>
    <property type="match status" value="1"/>
</dbReference>
<proteinExistence type="predicted"/>
<dbReference type="GO" id="GO:0070967">
    <property type="term" value="F:coenzyme F420 binding"/>
    <property type="evidence" value="ECO:0007669"/>
    <property type="project" value="TreeGrafter"/>
</dbReference>
<keyword evidence="4" id="KW-1185">Reference proteome</keyword>
<dbReference type="GO" id="GO:0005829">
    <property type="term" value="C:cytosol"/>
    <property type="evidence" value="ECO:0007669"/>
    <property type="project" value="TreeGrafter"/>
</dbReference>
<dbReference type="SUPFAM" id="SSF50475">
    <property type="entry name" value="FMN-binding split barrel"/>
    <property type="match status" value="1"/>
</dbReference>
<comment type="caution">
    <text evidence="3">The sequence shown here is derived from an EMBL/GenBank/DDBJ whole genome shotgun (WGS) entry which is preliminary data.</text>
</comment>
<evidence type="ECO:0000313" key="3">
    <source>
        <dbReference type="EMBL" id="GHF64663.1"/>
    </source>
</evidence>
<dbReference type="Pfam" id="PF01243">
    <property type="entry name" value="PNPOx_N"/>
    <property type="match status" value="1"/>
</dbReference>
<reference evidence="3" key="1">
    <citation type="journal article" date="2014" name="Int. J. Syst. Evol. Microbiol.">
        <title>Complete genome sequence of Corynebacterium casei LMG S-19264T (=DSM 44701T), isolated from a smear-ripened cheese.</title>
        <authorList>
            <consortium name="US DOE Joint Genome Institute (JGI-PGF)"/>
            <person name="Walter F."/>
            <person name="Albersmeier A."/>
            <person name="Kalinowski J."/>
            <person name="Ruckert C."/>
        </authorList>
    </citation>
    <scope>NUCLEOTIDE SEQUENCE</scope>
    <source>
        <strain evidence="3">CGMCC 4.7679</strain>
    </source>
</reference>
<dbReference type="InterPro" id="IPR012349">
    <property type="entry name" value="Split_barrel_FMN-bd"/>
</dbReference>
<evidence type="ECO:0000256" key="1">
    <source>
        <dbReference type="ARBA" id="ARBA00023002"/>
    </source>
</evidence>
<organism evidence="3 4">
    <name type="scientific">Amycolatopsis bartoniae</name>
    <dbReference type="NCBI Taxonomy" id="941986"/>
    <lineage>
        <taxon>Bacteria</taxon>
        <taxon>Bacillati</taxon>
        <taxon>Actinomycetota</taxon>
        <taxon>Actinomycetes</taxon>
        <taxon>Pseudonocardiales</taxon>
        <taxon>Pseudonocardiaceae</taxon>
        <taxon>Amycolatopsis</taxon>
    </lineage>
</organism>
<dbReference type="GO" id="GO:0016627">
    <property type="term" value="F:oxidoreductase activity, acting on the CH-CH group of donors"/>
    <property type="evidence" value="ECO:0007669"/>
    <property type="project" value="TreeGrafter"/>
</dbReference>
<dbReference type="AlphaFoldDB" id="A0A8H9MCR0"/>
<dbReference type="EMBL" id="BNAV01000006">
    <property type="protein sequence ID" value="GHF64663.1"/>
    <property type="molecule type" value="Genomic_DNA"/>
</dbReference>
<sequence length="165" mass="18080">MPGATLLGMATWQEFSRQAPGFAERVRARFDAAASHVLATVRRDGSPRVSGSEVRYAGPHMYIGSMLDARKAQDLRRDRRFALHAFPSAEGDAKVAGAVVEVTDQSEVDVVQGDVQPCHLFRLDLTEAVMTEVEGNTLVITVWHPGAPPVRYERPDNGPVVRIES</sequence>
<feature type="domain" description="Pyridoxamine 5'-phosphate oxidase N-terminal" evidence="2">
    <location>
        <begin position="24"/>
        <end position="109"/>
    </location>
</feature>
<reference evidence="3" key="2">
    <citation type="submission" date="2020-09" db="EMBL/GenBank/DDBJ databases">
        <authorList>
            <person name="Sun Q."/>
            <person name="Zhou Y."/>
        </authorList>
    </citation>
    <scope>NUCLEOTIDE SEQUENCE</scope>
    <source>
        <strain evidence="3">CGMCC 4.7679</strain>
    </source>
</reference>
<keyword evidence="1" id="KW-0560">Oxidoreductase</keyword>
<name>A0A8H9MCR0_9PSEU</name>
<dbReference type="Gene3D" id="2.30.110.10">
    <property type="entry name" value="Electron Transport, Fmn-binding Protein, Chain A"/>
    <property type="match status" value="1"/>
</dbReference>
<dbReference type="InterPro" id="IPR052019">
    <property type="entry name" value="F420H2_bilvrd_red/Heme_oxyg"/>
</dbReference>
<protein>
    <submittedName>
        <fullName evidence="3">Pyridoxamine 5'-phosphate oxidase</fullName>
    </submittedName>
</protein>
<dbReference type="PANTHER" id="PTHR35176:SF6">
    <property type="entry name" value="HEME OXYGENASE HI_0854-RELATED"/>
    <property type="match status" value="1"/>
</dbReference>
<evidence type="ECO:0000313" key="4">
    <source>
        <dbReference type="Proteomes" id="UP000658656"/>
    </source>
</evidence>